<dbReference type="PANTHER" id="PTHR48047:SF45">
    <property type="entry name" value="SCOPOLETIN GLUCOSYLTRANSFERASE-LIKE"/>
    <property type="match status" value="1"/>
</dbReference>
<dbReference type="RefSeq" id="XP_039142584.1">
    <property type="nucleotide sequence ID" value="XM_039286650.1"/>
</dbReference>
<dbReference type="Gene3D" id="3.40.50.2000">
    <property type="entry name" value="Glycogen Phosphorylase B"/>
    <property type="match status" value="2"/>
</dbReference>
<name>A0AB40CT90_DIOCR</name>
<dbReference type="AlphaFoldDB" id="A0AB40CT90"/>
<dbReference type="InterPro" id="IPR035595">
    <property type="entry name" value="UDP_glycos_trans_CS"/>
</dbReference>
<reference evidence="7" key="1">
    <citation type="submission" date="2025-08" db="UniProtKB">
        <authorList>
            <consortium name="RefSeq"/>
        </authorList>
    </citation>
    <scope>IDENTIFICATION</scope>
</reference>
<sequence length="479" mass="53734">MMNSTTTTPANLHILFFPFMAPGHMNPMVDMANLFSFHGVTTTVLTTPANVPLISIHPPTKLKVIPFPSSNVGLPSGCENVTSLMSMSMHATFMQAVAMLRQPLDQVLQELCPDAIVSDSFMPWTFHAASEFGIPRLVFHGTSFFSLSASDIVDNLNPHDKHEESFTLHGFPHEIQLFKSQIPDLKKSNPALLATIKEVKELDKKSYGVLVNSFYELEPECADYYREVIGRRAWHVGPVSLCVSDQARMNHDHYCLKWLDKKKLNSVLYVCFGSLCRLSGTQLKEIALALESANQEFIWVVRKMEEDEEEWLPEGYEKRMEDKGLIIRGWVPQVLILNHEALGGFLTHCGWNSTLEAVSAGVRMITWPMYAEQFYNEKLVVDVLKIGVSVDVKQYGKGQDFAESLGIMGVVGKGEIEKAVLKVMSGGEEAEEMRRRVMKLKEMARLAVEMGGSSYQDAERLIQELLGKRPTTSVVDTLI</sequence>
<evidence type="ECO:0000256" key="1">
    <source>
        <dbReference type="ARBA" id="ARBA00009995"/>
    </source>
</evidence>
<evidence type="ECO:0000256" key="3">
    <source>
        <dbReference type="ARBA" id="ARBA00022679"/>
    </source>
</evidence>
<dbReference type="PANTHER" id="PTHR48047">
    <property type="entry name" value="GLYCOSYLTRANSFERASE"/>
    <property type="match status" value="1"/>
</dbReference>
<keyword evidence="2 4" id="KW-0328">Glycosyltransferase</keyword>
<dbReference type="FunFam" id="3.40.50.2000:FF:000047">
    <property type="entry name" value="Glycosyltransferase"/>
    <property type="match status" value="1"/>
</dbReference>
<keyword evidence="6" id="KW-1185">Reference proteome</keyword>
<comment type="similarity">
    <text evidence="1 4">Belongs to the UDP-glycosyltransferase family.</text>
</comment>
<dbReference type="Proteomes" id="UP001515500">
    <property type="component" value="Chromosome 17"/>
</dbReference>
<gene>
    <name evidence="7" type="primary">LOC120279964</name>
</gene>
<dbReference type="GeneID" id="120279964"/>
<evidence type="ECO:0000313" key="6">
    <source>
        <dbReference type="Proteomes" id="UP001515500"/>
    </source>
</evidence>
<evidence type="ECO:0000256" key="5">
    <source>
        <dbReference type="RuleBase" id="RU362057"/>
    </source>
</evidence>
<evidence type="ECO:0000256" key="4">
    <source>
        <dbReference type="RuleBase" id="RU003718"/>
    </source>
</evidence>
<dbReference type="SUPFAM" id="SSF53756">
    <property type="entry name" value="UDP-Glycosyltransferase/glycogen phosphorylase"/>
    <property type="match status" value="1"/>
</dbReference>
<dbReference type="PROSITE" id="PS00375">
    <property type="entry name" value="UDPGT"/>
    <property type="match status" value="1"/>
</dbReference>
<protein>
    <recommendedName>
        <fullName evidence="5">Glycosyltransferase</fullName>
        <ecNumber evidence="5">2.4.1.-</ecNumber>
    </recommendedName>
</protein>
<dbReference type="GO" id="GO:0035251">
    <property type="term" value="F:UDP-glucosyltransferase activity"/>
    <property type="evidence" value="ECO:0007669"/>
    <property type="project" value="TreeGrafter"/>
</dbReference>
<proteinExistence type="inferred from homology"/>
<dbReference type="Pfam" id="PF00201">
    <property type="entry name" value="UDPGT"/>
    <property type="match status" value="1"/>
</dbReference>
<evidence type="ECO:0000313" key="7">
    <source>
        <dbReference type="RefSeq" id="XP_039142584.1"/>
    </source>
</evidence>
<dbReference type="EC" id="2.4.1.-" evidence="5"/>
<dbReference type="CDD" id="cd03784">
    <property type="entry name" value="GT1_Gtf-like"/>
    <property type="match status" value="1"/>
</dbReference>
<accession>A0AB40CT90</accession>
<keyword evidence="3 4" id="KW-0808">Transferase</keyword>
<dbReference type="InterPro" id="IPR002213">
    <property type="entry name" value="UDP_glucos_trans"/>
</dbReference>
<evidence type="ECO:0000256" key="2">
    <source>
        <dbReference type="ARBA" id="ARBA00022676"/>
    </source>
</evidence>
<organism evidence="6 7">
    <name type="scientific">Dioscorea cayennensis subsp. rotundata</name>
    <name type="common">White Guinea yam</name>
    <name type="synonym">Dioscorea rotundata</name>
    <dbReference type="NCBI Taxonomy" id="55577"/>
    <lineage>
        <taxon>Eukaryota</taxon>
        <taxon>Viridiplantae</taxon>
        <taxon>Streptophyta</taxon>
        <taxon>Embryophyta</taxon>
        <taxon>Tracheophyta</taxon>
        <taxon>Spermatophyta</taxon>
        <taxon>Magnoliopsida</taxon>
        <taxon>Liliopsida</taxon>
        <taxon>Dioscoreales</taxon>
        <taxon>Dioscoreaceae</taxon>
        <taxon>Dioscorea</taxon>
    </lineage>
</organism>